<name>A0ACC1AJT4_9ROSI</name>
<protein>
    <submittedName>
        <fullName evidence="1">Uncharacterized protein</fullName>
    </submittedName>
</protein>
<dbReference type="Proteomes" id="UP001164250">
    <property type="component" value="Chromosome 10"/>
</dbReference>
<gene>
    <name evidence="1" type="ORF">Patl1_08595</name>
</gene>
<accession>A0ACC1AJT4</accession>
<reference evidence="2" key="1">
    <citation type="journal article" date="2023" name="G3 (Bethesda)">
        <title>Genome assembly and association tests identify interacting loci associated with vigor, precocity, and sex in interspecific pistachio rootstocks.</title>
        <authorList>
            <person name="Palmer W."/>
            <person name="Jacygrad E."/>
            <person name="Sagayaradj S."/>
            <person name="Cavanaugh K."/>
            <person name="Han R."/>
            <person name="Bertier L."/>
            <person name="Beede B."/>
            <person name="Kafkas S."/>
            <person name="Golino D."/>
            <person name="Preece J."/>
            <person name="Michelmore R."/>
        </authorList>
    </citation>
    <scope>NUCLEOTIDE SEQUENCE [LARGE SCALE GENOMIC DNA]</scope>
</reference>
<keyword evidence="2" id="KW-1185">Reference proteome</keyword>
<organism evidence="1 2">
    <name type="scientific">Pistacia atlantica</name>
    <dbReference type="NCBI Taxonomy" id="434234"/>
    <lineage>
        <taxon>Eukaryota</taxon>
        <taxon>Viridiplantae</taxon>
        <taxon>Streptophyta</taxon>
        <taxon>Embryophyta</taxon>
        <taxon>Tracheophyta</taxon>
        <taxon>Spermatophyta</taxon>
        <taxon>Magnoliopsida</taxon>
        <taxon>eudicotyledons</taxon>
        <taxon>Gunneridae</taxon>
        <taxon>Pentapetalae</taxon>
        <taxon>rosids</taxon>
        <taxon>malvids</taxon>
        <taxon>Sapindales</taxon>
        <taxon>Anacardiaceae</taxon>
        <taxon>Pistacia</taxon>
    </lineage>
</organism>
<dbReference type="EMBL" id="CM047906">
    <property type="protein sequence ID" value="KAJ0086960.1"/>
    <property type="molecule type" value="Genomic_DNA"/>
</dbReference>
<comment type="caution">
    <text evidence="1">The sequence shown here is derived from an EMBL/GenBank/DDBJ whole genome shotgun (WGS) entry which is preliminary data.</text>
</comment>
<sequence length="103" mass="11895">MVIGIIFCMVIIILRHRVAFMFTSSFDVLHEVDKLCYLLALTILLNSVQPVRSGHMGWNDNWRDEPIAIITSLCDWEEEAIKASHRVEKWSILGPVNQLKDQD</sequence>
<proteinExistence type="predicted"/>
<evidence type="ECO:0000313" key="2">
    <source>
        <dbReference type="Proteomes" id="UP001164250"/>
    </source>
</evidence>
<evidence type="ECO:0000313" key="1">
    <source>
        <dbReference type="EMBL" id="KAJ0086960.1"/>
    </source>
</evidence>